<dbReference type="GO" id="GO:0006629">
    <property type="term" value="P:lipid metabolic process"/>
    <property type="evidence" value="ECO:0007669"/>
    <property type="project" value="UniProtKB-KW"/>
</dbReference>
<reference evidence="6 7" key="1">
    <citation type="submission" date="2016-10" db="EMBL/GenBank/DDBJ databases">
        <authorList>
            <person name="de Groot N.N."/>
        </authorList>
    </citation>
    <scope>NUCLEOTIDE SEQUENCE [LARGE SCALE GENOMIC DNA]</scope>
    <source>
        <strain evidence="6 7">DSM 13305</strain>
    </source>
</reference>
<dbReference type="EMBL" id="FODY01000001">
    <property type="protein sequence ID" value="SEO38449.1"/>
    <property type="molecule type" value="Genomic_DNA"/>
</dbReference>
<evidence type="ECO:0000256" key="4">
    <source>
        <dbReference type="ARBA" id="ARBA00023098"/>
    </source>
</evidence>
<keyword evidence="7" id="KW-1185">Reference proteome</keyword>
<dbReference type="PANTHER" id="PTHR37323">
    <property type="entry name" value="GCN5-RELATED N-ACETYLTRANSFERASE"/>
    <property type="match status" value="1"/>
</dbReference>
<evidence type="ECO:0000256" key="2">
    <source>
        <dbReference type="ARBA" id="ARBA00022516"/>
    </source>
</evidence>
<protein>
    <submittedName>
        <fullName evidence="6">Putative hemolysin</fullName>
    </submittedName>
</protein>
<evidence type="ECO:0000313" key="7">
    <source>
        <dbReference type="Proteomes" id="UP000198847"/>
    </source>
</evidence>
<proteinExistence type="predicted"/>
<gene>
    <name evidence="6" type="ORF">SAMN04490178_101376</name>
</gene>
<keyword evidence="5" id="KW-0012">Acyltransferase</keyword>
<evidence type="ECO:0000256" key="3">
    <source>
        <dbReference type="ARBA" id="ARBA00022679"/>
    </source>
</evidence>
<evidence type="ECO:0000313" key="6">
    <source>
        <dbReference type="EMBL" id="SEO38449.1"/>
    </source>
</evidence>
<dbReference type="AlphaFoldDB" id="A0A1H8P921"/>
<dbReference type="GO" id="GO:0016746">
    <property type="term" value="F:acyltransferase activity"/>
    <property type="evidence" value="ECO:0007669"/>
    <property type="project" value="UniProtKB-KW"/>
</dbReference>
<evidence type="ECO:0000256" key="5">
    <source>
        <dbReference type="ARBA" id="ARBA00023315"/>
    </source>
</evidence>
<dbReference type="PANTHER" id="PTHR37323:SF1">
    <property type="entry name" value="L-ORNITHINE N(ALPHA)-ACYLTRANSFERASE"/>
    <property type="match status" value="1"/>
</dbReference>
<dbReference type="Gene3D" id="3.40.630.30">
    <property type="match status" value="1"/>
</dbReference>
<evidence type="ECO:0000256" key="1">
    <source>
        <dbReference type="ARBA" id="ARBA00005189"/>
    </source>
</evidence>
<dbReference type="InterPro" id="IPR052351">
    <property type="entry name" value="Ornithine_N-alpha-AT"/>
</dbReference>
<keyword evidence="2" id="KW-0444">Lipid biosynthesis</keyword>
<sequence>MELREGKYLLKLAETPAEKDQIYLLRYRVYCQELNFSGKKYEYANTNREYDYFDQLCDHLIIRDEENDCCAGTFRFLPGSRLASRETFYSEQWFDIGVLRNQRSRILELGRACIDAQYRNTVVFKLLFSGVAAYLRLYPHDYLIGLTTLPGNAKNDIGLISHYLAATAAINTGWGIKPKRRHLLPVTQDTLAPAGANQRKVIKKMSTLMFAYYKYGASFSSEPSVDMDFDPPVFDFFTVIDAQKIPAWA</sequence>
<keyword evidence="4" id="KW-0443">Lipid metabolism</keyword>
<dbReference type="SUPFAM" id="SSF55729">
    <property type="entry name" value="Acyl-CoA N-acyltransferases (Nat)"/>
    <property type="match status" value="1"/>
</dbReference>
<dbReference type="InterPro" id="IPR016181">
    <property type="entry name" value="Acyl_CoA_acyltransferase"/>
</dbReference>
<comment type="pathway">
    <text evidence="1">Lipid metabolism.</text>
</comment>
<keyword evidence="3" id="KW-0808">Transferase</keyword>
<dbReference type="Pfam" id="PF13444">
    <property type="entry name" value="Acetyltransf_5"/>
    <property type="match status" value="1"/>
</dbReference>
<dbReference type="RefSeq" id="WP_091743685.1">
    <property type="nucleotide sequence ID" value="NZ_FODY01000001.1"/>
</dbReference>
<accession>A0A1H8P921</accession>
<organism evidence="6 7">
    <name type="scientific">Propionispora vibrioides</name>
    <dbReference type="NCBI Taxonomy" id="112903"/>
    <lineage>
        <taxon>Bacteria</taxon>
        <taxon>Bacillati</taxon>
        <taxon>Bacillota</taxon>
        <taxon>Negativicutes</taxon>
        <taxon>Selenomonadales</taxon>
        <taxon>Sporomusaceae</taxon>
        <taxon>Propionispora</taxon>
    </lineage>
</organism>
<name>A0A1H8P921_9FIRM</name>
<dbReference type="OrthoDB" id="1113830at2"/>
<dbReference type="Proteomes" id="UP000198847">
    <property type="component" value="Unassembled WGS sequence"/>
</dbReference>